<dbReference type="Gene3D" id="3.30.70.660">
    <property type="entry name" value="Pseudouridine synthase I, catalytic domain, C-terminal subdomain"/>
    <property type="match status" value="1"/>
</dbReference>
<comment type="similarity">
    <text evidence="1 4 7">Belongs to the tRNA pseudouridine synthase TruA family.</text>
</comment>
<dbReference type="InterPro" id="IPR001406">
    <property type="entry name" value="PsdUridine_synth_TruA"/>
</dbReference>
<comment type="caution">
    <text evidence="9">The sequence shown here is derived from an EMBL/GenBank/DDBJ whole genome shotgun (WGS) entry which is preliminary data.</text>
</comment>
<dbReference type="CDD" id="cd02570">
    <property type="entry name" value="PseudoU_synth_EcTruA"/>
    <property type="match status" value="1"/>
</dbReference>
<dbReference type="EC" id="5.4.99.12" evidence="4"/>
<reference evidence="9 10" key="1">
    <citation type="submission" date="2020-07" db="EMBL/GenBank/DDBJ databases">
        <title>Endozoicomonas sp. nov., isolated from sediment.</title>
        <authorList>
            <person name="Gu T."/>
        </authorList>
    </citation>
    <scope>NUCLEOTIDE SEQUENCE [LARGE SCALE GENOMIC DNA]</scope>
    <source>
        <strain evidence="9 10">SM1973</strain>
    </source>
</reference>
<dbReference type="InterPro" id="IPR020097">
    <property type="entry name" value="PsdUridine_synth_TruA_a/b_dom"/>
</dbReference>
<dbReference type="Pfam" id="PF01416">
    <property type="entry name" value="PseudoU_synth_1"/>
    <property type="match status" value="2"/>
</dbReference>
<protein>
    <recommendedName>
        <fullName evidence="4">tRNA pseudouridine synthase A</fullName>
        <ecNumber evidence="4">5.4.99.12</ecNumber>
    </recommendedName>
    <alternativeName>
        <fullName evidence="4">tRNA pseudouridine(38-40) synthase</fullName>
    </alternativeName>
    <alternativeName>
        <fullName evidence="4">tRNA pseudouridylate synthase I</fullName>
    </alternativeName>
    <alternativeName>
        <fullName evidence="4">tRNA-uridine isomerase I</fullName>
    </alternativeName>
</protein>
<keyword evidence="10" id="KW-1185">Reference proteome</keyword>
<dbReference type="FunFam" id="3.30.70.580:FF:000001">
    <property type="entry name" value="tRNA pseudouridine synthase A"/>
    <property type="match status" value="1"/>
</dbReference>
<evidence type="ECO:0000256" key="1">
    <source>
        <dbReference type="ARBA" id="ARBA00009375"/>
    </source>
</evidence>
<organism evidence="9 10">
    <name type="scientific">Spartinivicinus marinus</name>
    <dbReference type="NCBI Taxonomy" id="2994442"/>
    <lineage>
        <taxon>Bacteria</taxon>
        <taxon>Pseudomonadati</taxon>
        <taxon>Pseudomonadota</taxon>
        <taxon>Gammaproteobacteria</taxon>
        <taxon>Oceanospirillales</taxon>
        <taxon>Zooshikellaceae</taxon>
        <taxon>Spartinivicinus</taxon>
    </lineage>
</organism>
<evidence type="ECO:0000256" key="4">
    <source>
        <dbReference type="HAMAP-Rule" id="MF_00171"/>
    </source>
</evidence>
<dbReference type="GO" id="GO:0031119">
    <property type="term" value="P:tRNA pseudouridine synthesis"/>
    <property type="evidence" value="ECO:0007669"/>
    <property type="project" value="UniProtKB-UniRule"/>
</dbReference>
<dbReference type="PANTHER" id="PTHR11142:SF0">
    <property type="entry name" value="TRNA PSEUDOURIDINE SYNTHASE-LIKE 1"/>
    <property type="match status" value="1"/>
</dbReference>
<dbReference type="GO" id="GO:0160147">
    <property type="term" value="F:tRNA pseudouridine(38-40) synthase activity"/>
    <property type="evidence" value="ECO:0007669"/>
    <property type="project" value="UniProtKB-EC"/>
</dbReference>
<dbReference type="SUPFAM" id="SSF55120">
    <property type="entry name" value="Pseudouridine synthase"/>
    <property type="match status" value="1"/>
</dbReference>
<proteinExistence type="inferred from homology"/>
<comment type="subunit">
    <text evidence="4">Homodimer.</text>
</comment>
<dbReference type="InterPro" id="IPR020095">
    <property type="entry name" value="PsdUridine_synth_TruA_C"/>
</dbReference>
<dbReference type="PANTHER" id="PTHR11142">
    <property type="entry name" value="PSEUDOURIDYLATE SYNTHASE"/>
    <property type="match status" value="1"/>
</dbReference>
<evidence type="ECO:0000259" key="8">
    <source>
        <dbReference type="Pfam" id="PF01416"/>
    </source>
</evidence>
<dbReference type="GO" id="GO:0003723">
    <property type="term" value="F:RNA binding"/>
    <property type="evidence" value="ECO:0007669"/>
    <property type="project" value="InterPro"/>
</dbReference>
<feature type="domain" description="Pseudouridine synthase I TruA alpha/beta" evidence="8">
    <location>
        <begin position="163"/>
        <end position="265"/>
    </location>
</feature>
<accession>A0A853I8T9</accession>
<feature type="active site" description="Nucleophile" evidence="4 5">
    <location>
        <position position="72"/>
    </location>
</feature>
<comment type="caution">
    <text evidence="4">Lacks conserved residue(s) required for the propagation of feature annotation.</text>
</comment>
<dbReference type="EMBL" id="JACCKB010000014">
    <property type="protein sequence ID" value="NYZ66494.1"/>
    <property type="molecule type" value="Genomic_DNA"/>
</dbReference>
<dbReference type="NCBIfam" id="TIGR00071">
    <property type="entry name" value="hisT_truA"/>
    <property type="match status" value="1"/>
</dbReference>
<keyword evidence="3 4" id="KW-0413">Isomerase</keyword>
<feature type="binding site" evidence="4 6">
    <location>
        <position position="130"/>
    </location>
    <ligand>
        <name>substrate</name>
    </ligand>
</feature>
<dbReference type="InterPro" id="IPR020103">
    <property type="entry name" value="PsdUridine_synth_cat_dom_sf"/>
</dbReference>
<evidence type="ECO:0000256" key="2">
    <source>
        <dbReference type="ARBA" id="ARBA00022694"/>
    </source>
</evidence>
<feature type="domain" description="Pseudouridine synthase I TruA alpha/beta" evidence="8">
    <location>
        <begin position="25"/>
        <end position="123"/>
    </location>
</feature>
<dbReference type="InterPro" id="IPR020094">
    <property type="entry name" value="TruA/RsuA/RluB/E/F_N"/>
</dbReference>
<evidence type="ECO:0000256" key="3">
    <source>
        <dbReference type="ARBA" id="ARBA00023235"/>
    </source>
</evidence>
<comment type="function">
    <text evidence="4">Formation of pseudouridine at positions 38, 39 and 40 in the anticodon stem and loop of transfer RNAs.</text>
</comment>
<dbReference type="HAMAP" id="MF_00171">
    <property type="entry name" value="TruA"/>
    <property type="match status" value="1"/>
</dbReference>
<evidence type="ECO:0000256" key="6">
    <source>
        <dbReference type="PIRSR" id="PIRSR001430-2"/>
    </source>
</evidence>
<name>A0A853I8T9_9GAMM</name>
<keyword evidence="2 4" id="KW-0819">tRNA processing</keyword>
<evidence type="ECO:0000256" key="5">
    <source>
        <dbReference type="PIRSR" id="PIRSR001430-1"/>
    </source>
</evidence>
<dbReference type="RefSeq" id="WP_180568521.1">
    <property type="nucleotide sequence ID" value="NZ_JACCKB010000014.1"/>
</dbReference>
<dbReference type="Gene3D" id="3.30.70.580">
    <property type="entry name" value="Pseudouridine synthase I, catalytic domain, N-terminal subdomain"/>
    <property type="match status" value="1"/>
</dbReference>
<dbReference type="Proteomes" id="UP000569732">
    <property type="component" value="Unassembled WGS sequence"/>
</dbReference>
<gene>
    <name evidence="4 9" type="primary">truA</name>
    <name evidence="9" type="ORF">H0A36_10775</name>
</gene>
<evidence type="ECO:0000313" key="10">
    <source>
        <dbReference type="Proteomes" id="UP000569732"/>
    </source>
</evidence>
<evidence type="ECO:0000256" key="7">
    <source>
        <dbReference type="RuleBase" id="RU003792"/>
    </source>
</evidence>
<sequence length="286" mass="31860">MTQVQSHDSVADRQPATEVAQRFAASIEYDGSHYHGWQAQRSGIKTVQRAVEAAISEVADHPLTVICAGRTDTGVHGCNQIIHFDSTAIRSERSWVFGANSNLPNDISVRWVKPVDDSFHARFSAVYRRYRYVILNTPVRPAHLPNGVTWNYRPLNVALMSEAAQALEGEHDFSSFRAIGCQAKSPVKTIHHLRVERFGDLIVIDVKANAFLHHMVRNIAGVLMAIGCSKRPISWVKDVLAARDRTQGGVTAPPYGLYFVDVGYPEQFDLPSPPLGPYFLSPWLTE</sequence>
<evidence type="ECO:0000313" key="9">
    <source>
        <dbReference type="EMBL" id="NYZ66494.1"/>
    </source>
</evidence>
<dbReference type="AlphaFoldDB" id="A0A853I8T9"/>
<comment type="catalytic activity">
    <reaction evidence="4 7">
        <text>uridine(38/39/40) in tRNA = pseudouridine(38/39/40) in tRNA</text>
        <dbReference type="Rhea" id="RHEA:22376"/>
        <dbReference type="Rhea" id="RHEA-COMP:10085"/>
        <dbReference type="Rhea" id="RHEA-COMP:10087"/>
        <dbReference type="ChEBI" id="CHEBI:65314"/>
        <dbReference type="ChEBI" id="CHEBI:65315"/>
        <dbReference type="EC" id="5.4.99.12"/>
    </reaction>
</comment>
<dbReference type="PIRSF" id="PIRSF001430">
    <property type="entry name" value="tRNA_psdUrid_synth"/>
    <property type="match status" value="1"/>
</dbReference>